<comment type="caution">
    <text evidence="7">The sequence shown here is derived from an EMBL/GenBank/DDBJ whole genome shotgun (WGS) entry which is preliminary data.</text>
</comment>
<dbReference type="Gene3D" id="1.10.10.60">
    <property type="entry name" value="Homeodomain-like"/>
    <property type="match status" value="2"/>
</dbReference>
<evidence type="ECO:0000256" key="1">
    <source>
        <dbReference type="ARBA" id="ARBA00023015"/>
    </source>
</evidence>
<keyword evidence="8" id="KW-1185">Reference proteome</keyword>
<dbReference type="SMART" id="SM00448">
    <property type="entry name" value="REC"/>
    <property type="match status" value="1"/>
</dbReference>
<keyword evidence="3" id="KW-0804">Transcription</keyword>
<dbReference type="InterPro" id="IPR011006">
    <property type="entry name" value="CheY-like_superfamily"/>
</dbReference>
<dbReference type="PANTHER" id="PTHR43280">
    <property type="entry name" value="ARAC-FAMILY TRANSCRIPTIONAL REGULATOR"/>
    <property type="match status" value="1"/>
</dbReference>
<keyword evidence="2" id="KW-0238">DNA-binding</keyword>
<dbReference type="InterPro" id="IPR001789">
    <property type="entry name" value="Sig_transdc_resp-reg_receiver"/>
</dbReference>
<dbReference type="PANTHER" id="PTHR43280:SF10">
    <property type="entry name" value="REGULATORY PROTEIN POCR"/>
    <property type="match status" value="1"/>
</dbReference>
<evidence type="ECO:0000259" key="6">
    <source>
        <dbReference type="PROSITE" id="PS50110"/>
    </source>
</evidence>
<evidence type="ECO:0000313" key="7">
    <source>
        <dbReference type="EMBL" id="GLX68447.1"/>
    </source>
</evidence>
<evidence type="ECO:0008006" key="9">
    <source>
        <dbReference type="Google" id="ProtNLM"/>
    </source>
</evidence>
<dbReference type="SMART" id="SM00342">
    <property type="entry name" value="HTH_ARAC"/>
    <property type="match status" value="1"/>
</dbReference>
<reference evidence="7 8" key="1">
    <citation type="submission" date="2023-03" db="EMBL/GenBank/DDBJ databases">
        <title>Draft genome sequence of the bacteria which degrade cell wall of Tricholomamatutake.</title>
        <authorList>
            <person name="Konishi Y."/>
            <person name="Fukuta Y."/>
            <person name="Shirasaka N."/>
        </authorList>
    </citation>
    <scope>NUCLEOTIDE SEQUENCE [LARGE SCALE GENOMIC DNA]</scope>
    <source>
        <strain evidence="8">mu1</strain>
    </source>
</reference>
<dbReference type="RefSeq" id="WP_284239178.1">
    <property type="nucleotide sequence ID" value="NZ_BSSQ01000011.1"/>
</dbReference>
<dbReference type="InterPro" id="IPR018060">
    <property type="entry name" value="HTH_AraC"/>
</dbReference>
<sequence length="556" mass="64987">MFRLLIVDDEAHIVDGLYEYFIKENRYDLDVLKAYTTSEAMDWLDEVKVDVVLSDVCMPIMNGLELVKEIETKWSRCKVVLLTGHNEFEYAHQAIRSPVVVDYLLKTEGMDRIKETVLRAIQLVRDELEISHQRVLLKEKMPKVIIGLQNQLLKDILNSSYGSARLEQAAFDALQMPFRMEKPILLAAITIEDWGKYEGDEDRRLMMYGIGNIAEELLGEKAVIRCTDIDHTSLVCFIQAADWYVSMKENEHHLLRFIHGTLETFQEACREYLNISVSVALSDSFVNWGRASKTLSRIQLALLQGPSAGMEKWMLVPLNNQEYSEMTDKERDYKKEAMQRIQMIFQALMQGDRLEADRHFKDFCGVYSEEGPEDPFDKMQILHVISSQLLMTIDTLDLKEHAESREDWLLFLRFDAQIAWMKALNRFQRWMNLIFERGFWESKLAGDELPMLANIHHYIHTHLEDDLSLTRIAEKVALNPSYLSRWYKKHTGESISDYIIRLKIVKAKELLSLSSMKIHDISSKLGFADPHYFFRFFKKTMKCTPTEYRELMSVKK</sequence>
<dbReference type="SUPFAM" id="SSF46689">
    <property type="entry name" value="Homeodomain-like"/>
    <property type="match status" value="2"/>
</dbReference>
<dbReference type="Proteomes" id="UP001157114">
    <property type="component" value="Unassembled WGS sequence"/>
</dbReference>
<dbReference type="PROSITE" id="PS01124">
    <property type="entry name" value="HTH_ARAC_FAMILY_2"/>
    <property type="match status" value="1"/>
</dbReference>
<dbReference type="CDD" id="cd17536">
    <property type="entry name" value="REC_YesN-like"/>
    <property type="match status" value="1"/>
</dbReference>
<dbReference type="InterPro" id="IPR018062">
    <property type="entry name" value="HTH_AraC-typ_CS"/>
</dbReference>
<feature type="domain" description="HTH araC/xylS-type" evidence="5">
    <location>
        <begin position="453"/>
        <end position="551"/>
    </location>
</feature>
<evidence type="ECO:0000256" key="2">
    <source>
        <dbReference type="ARBA" id="ARBA00023125"/>
    </source>
</evidence>
<feature type="modified residue" description="4-aspartylphosphate" evidence="4">
    <location>
        <position position="55"/>
    </location>
</feature>
<dbReference type="Pfam" id="PF00072">
    <property type="entry name" value="Response_reg"/>
    <property type="match status" value="1"/>
</dbReference>
<name>A0ABQ6GFL4_9BACL</name>
<feature type="domain" description="Response regulatory" evidence="6">
    <location>
        <begin position="3"/>
        <end position="121"/>
    </location>
</feature>
<dbReference type="Pfam" id="PF12833">
    <property type="entry name" value="HTH_18"/>
    <property type="match status" value="1"/>
</dbReference>
<evidence type="ECO:0000256" key="4">
    <source>
        <dbReference type="PROSITE-ProRule" id="PRU00169"/>
    </source>
</evidence>
<dbReference type="Gene3D" id="3.40.50.2300">
    <property type="match status" value="1"/>
</dbReference>
<keyword evidence="1" id="KW-0805">Transcription regulation</keyword>
<organism evidence="7 8">
    <name type="scientific">Paenibacillus glycanilyticus</name>
    <dbReference type="NCBI Taxonomy" id="126569"/>
    <lineage>
        <taxon>Bacteria</taxon>
        <taxon>Bacillati</taxon>
        <taxon>Bacillota</taxon>
        <taxon>Bacilli</taxon>
        <taxon>Bacillales</taxon>
        <taxon>Paenibacillaceae</taxon>
        <taxon>Paenibacillus</taxon>
    </lineage>
</organism>
<gene>
    <name evidence="7" type="ORF">MU1_27920</name>
</gene>
<dbReference type="SUPFAM" id="SSF52172">
    <property type="entry name" value="CheY-like"/>
    <property type="match status" value="1"/>
</dbReference>
<accession>A0ABQ6GFL4</accession>
<dbReference type="InterPro" id="IPR009057">
    <property type="entry name" value="Homeodomain-like_sf"/>
</dbReference>
<dbReference type="PROSITE" id="PS00041">
    <property type="entry name" value="HTH_ARAC_FAMILY_1"/>
    <property type="match status" value="1"/>
</dbReference>
<dbReference type="PROSITE" id="PS50110">
    <property type="entry name" value="RESPONSE_REGULATORY"/>
    <property type="match status" value="1"/>
</dbReference>
<dbReference type="EMBL" id="BSSQ01000011">
    <property type="protein sequence ID" value="GLX68447.1"/>
    <property type="molecule type" value="Genomic_DNA"/>
</dbReference>
<evidence type="ECO:0000259" key="5">
    <source>
        <dbReference type="PROSITE" id="PS01124"/>
    </source>
</evidence>
<proteinExistence type="predicted"/>
<evidence type="ECO:0000313" key="8">
    <source>
        <dbReference type="Proteomes" id="UP001157114"/>
    </source>
</evidence>
<evidence type="ECO:0000256" key="3">
    <source>
        <dbReference type="ARBA" id="ARBA00023163"/>
    </source>
</evidence>
<protein>
    <recommendedName>
        <fullName evidence="9">DNA-binding response regulator</fullName>
    </recommendedName>
</protein>
<keyword evidence="4" id="KW-0597">Phosphoprotein</keyword>